<name>A0A1Y1LWT4_PHOPY</name>
<accession>A0A1Y1LWT4</accession>
<dbReference type="EMBL" id="GEZM01044985">
    <property type="protein sequence ID" value="JAV77994.1"/>
    <property type="molecule type" value="Transcribed_RNA"/>
</dbReference>
<dbReference type="AlphaFoldDB" id="A0A1Y1LWT4"/>
<sequence>MKVFGCCKRNQSTKQKYSLYYKNYTTTTEEMLCRKNFSKEKILILEPGRCSILIRALKLRFSDSVSEINKVNKNIRCITKITPQQQRKYYVERTFVKKKF</sequence>
<proteinExistence type="predicted"/>
<protein>
    <submittedName>
        <fullName evidence="1">Uncharacterized protein</fullName>
    </submittedName>
</protein>
<organism evidence="1">
    <name type="scientific">Photinus pyralis</name>
    <name type="common">Common eastern firefly</name>
    <name type="synonym">Lampyris pyralis</name>
    <dbReference type="NCBI Taxonomy" id="7054"/>
    <lineage>
        <taxon>Eukaryota</taxon>
        <taxon>Metazoa</taxon>
        <taxon>Ecdysozoa</taxon>
        <taxon>Arthropoda</taxon>
        <taxon>Hexapoda</taxon>
        <taxon>Insecta</taxon>
        <taxon>Pterygota</taxon>
        <taxon>Neoptera</taxon>
        <taxon>Endopterygota</taxon>
        <taxon>Coleoptera</taxon>
        <taxon>Polyphaga</taxon>
        <taxon>Elateriformia</taxon>
        <taxon>Elateroidea</taxon>
        <taxon>Lampyridae</taxon>
        <taxon>Lampyrinae</taxon>
        <taxon>Photinus</taxon>
    </lineage>
</organism>
<reference evidence="1" key="1">
    <citation type="journal article" date="2016" name="Sci. Rep.">
        <title>Molecular characterization of firefly nuptial gifts: a multi-omics approach sheds light on postcopulatory sexual selection.</title>
        <authorList>
            <person name="Al-Wathiqui N."/>
            <person name="Fallon T.R."/>
            <person name="South A."/>
            <person name="Weng J.K."/>
            <person name="Lewis S.M."/>
        </authorList>
    </citation>
    <scope>NUCLEOTIDE SEQUENCE</scope>
</reference>
<evidence type="ECO:0000313" key="1">
    <source>
        <dbReference type="EMBL" id="JAV77994.1"/>
    </source>
</evidence>